<name>A0A7W7Q7W9_9PSEU</name>
<dbReference type="GO" id="GO:0016787">
    <property type="term" value="F:hydrolase activity"/>
    <property type="evidence" value="ECO:0007669"/>
    <property type="project" value="UniProtKB-KW"/>
</dbReference>
<evidence type="ECO:0000313" key="3">
    <source>
        <dbReference type="Proteomes" id="UP000520767"/>
    </source>
</evidence>
<feature type="chain" id="PRO_5031221887" evidence="1">
    <location>
        <begin position="47"/>
        <end position="417"/>
    </location>
</feature>
<reference evidence="2 3" key="1">
    <citation type="submission" date="2020-08" db="EMBL/GenBank/DDBJ databases">
        <title>Genomic Encyclopedia of Type Strains, Phase III (KMG-III): the genomes of soil and plant-associated and newly described type strains.</title>
        <authorList>
            <person name="Whitman W."/>
        </authorList>
    </citation>
    <scope>NUCLEOTIDE SEQUENCE [LARGE SCALE GENOMIC DNA]</scope>
    <source>
        <strain evidence="2 3">CECT 8960</strain>
    </source>
</reference>
<dbReference type="InterPro" id="IPR000801">
    <property type="entry name" value="Esterase-like"/>
</dbReference>
<sequence length="417" mass="43856">MEQTLALQGIRRVGQIGGTLVRTLCALALALAVATTAIVPAGTAVADEPGPAQRLETFELPSQLVDTSTPGALLPGGRTVPKVNVLLPDGYDANPDRAYPVLWLLHGANGGADTWASDIEELAAGLPAIIVMPDGGTFGMYMDWWNVGARANPAWATYHLRLLKDTIESRYRILPERRWHAIGGISMGGQGALRYAALLPGYFGSVVGFSAALPNMQAPEVQFGLSVLGLVNGAGYHQIFGSPASAYATGNNPTAIAGNYAHTRMYLTSGNGINCPQDPVLPSFPGDVVIEAIINVQQGLFAHTARGAGADVTARTTCGVHTFGVWDRAFVAARAWGFFEPVEEHPANWEYRTVAGEGEMWALDYEFAAPPSTVATFTRSGDTLSATGSGHVRISGPGNCGLAATLPFSQPLPADCP</sequence>
<dbReference type="GO" id="GO:0016747">
    <property type="term" value="F:acyltransferase activity, transferring groups other than amino-acyl groups"/>
    <property type="evidence" value="ECO:0007669"/>
    <property type="project" value="TreeGrafter"/>
</dbReference>
<gene>
    <name evidence="2" type="ORF">FHR82_004928</name>
</gene>
<dbReference type="Proteomes" id="UP000520767">
    <property type="component" value="Unassembled WGS sequence"/>
</dbReference>
<dbReference type="RefSeq" id="WP_184812802.1">
    <property type="nucleotide sequence ID" value="NZ_JACHJQ010000005.1"/>
</dbReference>
<organism evidence="2 3">
    <name type="scientific">Actinophytocola algeriensis</name>
    <dbReference type="NCBI Taxonomy" id="1768010"/>
    <lineage>
        <taxon>Bacteria</taxon>
        <taxon>Bacillati</taxon>
        <taxon>Actinomycetota</taxon>
        <taxon>Actinomycetes</taxon>
        <taxon>Pseudonocardiales</taxon>
        <taxon>Pseudonocardiaceae</taxon>
    </lineage>
</organism>
<feature type="signal peptide" evidence="1">
    <location>
        <begin position="1"/>
        <end position="46"/>
    </location>
</feature>
<dbReference type="SUPFAM" id="SSF53474">
    <property type="entry name" value="alpha/beta-Hydrolases"/>
    <property type="match status" value="1"/>
</dbReference>
<evidence type="ECO:0000313" key="2">
    <source>
        <dbReference type="EMBL" id="MBB4908675.1"/>
    </source>
</evidence>
<evidence type="ECO:0000256" key="1">
    <source>
        <dbReference type="SAM" id="SignalP"/>
    </source>
</evidence>
<keyword evidence="2" id="KW-0378">Hydrolase</keyword>
<protein>
    <submittedName>
        <fullName evidence="2">S-formylglutathione hydrolase FrmB</fullName>
    </submittedName>
</protein>
<dbReference type="EMBL" id="JACHJQ010000005">
    <property type="protein sequence ID" value="MBB4908675.1"/>
    <property type="molecule type" value="Genomic_DNA"/>
</dbReference>
<dbReference type="PANTHER" id="PTHR48098:SF1">
    <property type="entry name" value="DIACYLGLYCEROL ACYLTRANSFERASE_MYCOLYLTRANSFERASE AG85A"/>
    <property type="match status" value="1"/>
</dbReference>
<comment type="caution">
    <text evidence="2">The sequence shown here is derived from an EMBL/GenBank/DDBJ whole genome shotgun (WGS) entry which is preliminary data.</text>
</comment>
<dbReference type="AlphaFoldDB" id="A0A7W7Q7W9"/>
<keyword evidence="1" id="KW-0732">Signal</keyword>
<keyword evidence="3" id="KW-1185">Reference proteome</keyword>
<accession>A0A7W7Q7W9</accession>
<proteinExistence type="predicted"/>
<dbReference type="Gene3D" id="3.40.50.1820">
    <property type="entry name" value="alpha/beta hydrolase"/>
    <property type="match status" value="1"/>
</dbReference>
<dbReference type="Pfam" id="PF00756">
    <property type="entry name" value="Esterase"/>
    <property type="match status" value="1"/>
</dbReference>
<dbReference type="InterPro" id="IPR029058">
    <property type="entry name" value="AB_hydrolase_fold"/>
</dbReference>
<dbReference type="InterPro" id="IPR050583">
    <property type="entry name" value="Mycobacterial_A85_antigen"/>
</dbReference>
<dbReference type="PANTHER" id="PTHR48098">
    <property type="entry name" value="ENTEROCHELIN ESTERASE-RELATED"/>
    <property type="match status" value="1"/>
</dbReference>